<dbReference type="Proteomes" id="UP000030129">
    <property type="component" value="Unassembled WGS sequence"/>
</dbReference>
<gene>
    <name evidence="2" type="ORF">Q763_09000</name>
</gene>
<dbReference type="AlphaFoldDB" id="A0A0A2LMU6"/>
<evidence type="ECO:0000256" key="1">
    <source>
        <dbReference type="SAM" id="Phobius"/>
    </source>
</evidence>
<feature type="transmembrane region" description="Helical" evidence="1">
    <location>
        <begin position="456"/>
        <end position="474"/>
    </location>
</feature>
<evidence type="ECO:0000313" key="2">
    <source>
        <dbReference type="EMBL" id="KGO81209.1"/>
    </source>
</evidence>
<keyword evidence="1" id="KW-0472">Membrane</keyword>
<name>A0A0A2LMU6_9FLAO</name>
<reference evidence="2 3" key="1">
    <citation type="submission" date="2013-09" db="EMBL/GenBank/DDBJ databases">
        <authorList>
            <person name="Zeng Z."/>
            <person name="Chen C."/>
        </authorList>
    </citation>
    <scope>NUCLEOTIDE SEQUENCE [LARGE SCALE GENOMIC DNA]</scope>
    <source>
        <strain evidence="2 3">F44-8</strain>
    </source>
</reference>
<dbReference type="eggNOG" id="ENOG5033F1C">
    <property type="taxonomic scope" value="Bacteria"/>
</dbReference>
<accession>A0A0A2LMU6</accession>
<comment type="caution">
    <text evidence="2">The sequence shown here is derived from an EMBL/GenBank/DDBJ whole genome shotgun (WGS) entry which is preliminary data.</text>
</comment>
<dbReference type="STRING" id="1406840.Q763_09000"/>
<keyword evidence="1" id="KW-0812">Transmembrane</keyword>
<evidence type="ECO:0000313" key="3">
    <source>
        <dbReference type="Proteomes" id="UP000030129"/>
    </source>
</evidence>
<feature type="transmembrane region" description="Helical" evidence="1">
    <location>
        <begin position="426"/>
        <end position="444"/>
    </location>
</feature>
<sequence>MKEITGEEFIKLLKSNINTIENYSIIDEITINPLQVSSFNKVSKCYFKGSLKLMGNIKQKEPENLKNLIISDSIIEKSIVINRCSFELLKLEMIVCNDSIFSISECNLGDLDVNYLDVKSKQFSITHNTFKYKFKLNNVTALNASFILRHNTFNPKEKTFFRSCMIHDCTILNCDISNNDFGSDLRFTNNKLGLEDKYSNNSFKNCVFNSASFYETDFGYSTTFKECRFEESVLFEKLKNEITTKLEFTECLFKSSASFKKSRLNCITFKNCIFQSSSFFENSFFNLININNSVFEKTAFFDDIQIKKIYDCNRKTIRIIKFNLQKSENKIDYNKFRIYEFEAYKKDLIHYIKEYRKDQKLSHYRKREIKTFKRDLLILNITGLFSVYGTDWKRALKCTIIFGLFFYSLLYFIEFYVLLNLQGNSNFWIGAFRFFLLTDFYSPFLERQFLNNGFSWLILVLGKIIIAFGIYEMIQAFRKFKA</sequence>
<feature type="transmembrane region" description="Helical" evidence="1">
    <location>
        <begin position="400"/>
        <end position="419"/>
    </location>
</feature>
<evidence type="ECO:0008006" key="4">
    <source>
        <dbReference type="Google" id="ProtNLM"/>
    </source>
</evidence>
<organism evidence="2 3">
    <name type="scientific">Flavobacterium beibuense F44-8</name>
    <dbReference type="NCBI Taxonomy" id="1406840"/>
    <lineage>
        <taxon>Bacteria</taxon>
        <taxon>Pseudomonadati</taxon>
        <taxon>Bacteroidota</taxon>
        <taxon>Flavobacteriia</taxon>
        <taxon>Flavobacteriales</taxon>
        <taxon>Flavobacteriaceae</taxon>
        <taxon>Flavobacterium</taxon>
    </lineage>
</organism>
<keyword evidence="1" id="KW-1133">Transmembrane helix</keyword>
<proteinExistence type="predicted"/>
<dbReference type="EMBL" id="JRLV01000008">
    <property type="protein sequence ID" value="KGO81209.1"/>
    <property type="molecule type" value="Genomic_DNA"/>
</dbReference>
<protein>
    <recommendedName>
        <fullName evidence="4">Pentapeptide repeat-containing protein</fullName>
    </recommendedName>
</protein>
<keyword evidence="3" id="KW-1185">Reference proteome</keyword>
<dbReference type="RefSeq" id="WP_035133319.1">
    <property type="nucleotide sequence ID" value="NZ_JRLV01000008.1"/>
</dbReference>